<dbReference type="Pfam" id="PF02325">
    <property type="entry name" value="CCB3_YggT"/>
    <property type="match status" value="2"/>
</dbReference>
<proteinExistence type="predicted"/>
<evidence type="ECO:0008006" key="3">
    <source>
        <dbReference type="Google" id="ProtNLM"/>
    </source>
</evidence>
<evidence type="ECO:0000313" key="2">
    <source>
        <dbReference type="EMBL" id="SUZ90190.1"/>
    </source>
</evidence>
<dbReference type="PANTHER" id="PTHR33219:SF14">
    <property type="entry name" value="PROTEIN COFACTOR ASSEMBLY OF COMPLEX C SUBUNIT B CCB3, CHLOROPLASTIC-RELATED"/>
    <property type="match status" value="1"/>
</dbReference>
<feature type="transmembrane region" description="Helical" evidence="1">
    <location>
        <begin position="6"/>
        <end position="26"/>
    </location>
</feature>
<dbReference type="AlphaFoldDB" id="A0A381REQ7"/>
<organism evidence="2">
    <name type="scientific">marine metagenome</name>
    <dbReference type="NCBI Taxonomy" id="408172"/>
    <lineage>
        <taxon>unclassified sequences</taxon>
        <taxon>metagenomes</taxon>
        <taxon>ecological metagenomes</taxon>
    </lineage>
</organism>
<sequence length="185" mass="21367">MQSALFFLLKTLTDFCILGFLLRFLLHWVRADLYNPLSQFILRFTNPLVLPVRRILSSRNTIDVPTFTVLVSLEIFSTWLLLTVSSLDFGFSRFMVLVLMRLILLTLTFYTFSIFIYVLSSWISQSGYSPITRILFDLNEPILKPFRRILPPMGGIDFSPLVALLLIQTLKIAIQSSGNFSRYLL</sequence>
<feature type="transmembrane region" description="Helical" evidence="1">
    <location>
        <begin position="94"/>
        <end position="119"/>
    </location>
</feature>
<keyword evidence="1" id="KW-0812">Transmembrane</keyword>
<keyword evidence="1" id="KW-0472">Membrane</keyword>
<dbReference type="PANTHER" id="PTHR33219">
    <property type="entry name" value="YLMG HOMOLOG PROTEIN 2, CHLOROPLASTIC"/>
    <property type="match status" value="1"/>
</dbReference>
<evidence type="ECO:0000256" key="1">
    <source>
        <dbReference type="SAM" id="Phobius"/>
    </source>
</evidence>
<dbReference type="InterPro" id="IPR003425">
    <property type="entry name" value="CCB3/YggT"/>
</dbReference>
<accession>A0A381REQ7</accession>
<reference evidence="2" key="1">
    <citation type="submission" date="2018-05" db="EMBL/GenBank/DDBJ databases">
        <authorList>
            <person name="Lanie J.A."/>
            <person name="Ng W.-L."/>
            <person name="Kazmierczak K.M."/>
            <person name="Andrzejewski T.M."/>
            <person name="Davidsen T.M."/>
            <person name="Wayne K.J."/>
            <person name="Tettelin H."/>
            <person name="Glass J.I."/>
            <person name="Rusch D."/>
            <person name="Podicherti R."/>
            <person name="Tsui H.-C.T."/>
            <person name="Winkler M.E."/>
        </authorList>
    </citation>
    <scope>NUCLEOTIDE SEQUENCE</scope>
</reference>
<keyword evidence="1" id="KW-1133">Transmembrane helix</keyword>
<dbReference type="EMBL" id="UINC01001874">
    <property type="protein sequence ID" value="SUZ90190.1"/>
    <property type="molecule type" value="Genomic_DNA"/>
</dbReference>
<gene>
    <name evidence="2" type="ORF">METZ01_LOCUS43044</name>
</gene>
<dbReference type="GO" id="GO:0016020">
    <property type="term" value="C:membrane"/>
    <property type="evidence" value="ECO:0007669"/>
    <property type="project" value="InterPro"/>
</dbReference>
<protein>
    <recommendedName>
        <fullName evidence="3">YggT family protein</fullName>
    </recommendedName>
</protein>
<name>A0A381REQ7_9ZZZZ</name>
<feature type="transmembrane region" description="Helical" evidence="1">
    <location>
        <begin position="62"/>
        <end position="82"/>
    </location>
</feature>